<evidence type="ECO:0000256" key="3">
    <source>
        <dbReference type="ARBA" id="ARBA00022989"/>
    </source>
</evidence>
<name>A0A2M7GA47_9BACT</name>
<dbReference type="PANTHER" id="PTHR10361:SF28">
    <property type="entry name" value="P3 PROTEIN-RELATED"/>
    <property type="match status" value="1"/>
</dbReference>
<gene>
    <name evidence="6" type="ORF">COW36_02625</name>
</gene>
<feature type="transmembrane region" description="Helical" evidence="5">
    <location>
        <begin position="206"/>
        <end position="232"/>
    </location>
</feature>
<comment type="caution">
    <text evidence="6">The sequence shown here is derived from an EMBL/GenBank/DDBJ whole genome shotgun (WGS) entry which is preliminary data.</text>
</comment>
<evidence type="ECO:0000313" key="6">
    <source>
        <dbReference type="EMBL" id="PIW19023.1"/>
    </source>
</evidence>
<proteinExistence type="predicted"/>
<dbReference type="Proteomes" id="UP000231019">
    <property type="component" value="Unassembled WGS sequence"/>
</dbReference>
<evidence type="ECO:0000256" key="2">
    <source>
        <dbReference type="ARBA" id="ARBA00022692"/>
    </source>
</evidence>
<dbReference type="Gene3D" id="1.20.1530.20">
    <property type="match status" value="1"/>
</dbReference>
<feature type="transmembrane region" description="Helical" evidence="5">
    <location>
        <begin position="150"/>
        <end position="170"/>
    </location>
</feature>
<feature type="transmembrane region" description="Helical" evidence="5">
    <location>
        <begin position="77"/>
        <end position="96"/>
    </location>
</feature>
<dbReference type="InterPro" id="IPR002657">
    <property type="entry name" value="BilAc:Na_symport/Acr3"/>
</dbReference>
<protein>
    <submittedName>
        <fullName evidence="6">Symporter</fullName>
    </submittedName>
</protein>
<dbReference type="Pfam" id="PF01758">
    <property type="entry name" value="SBF"/>
    <property type="match status" value="1"/>
</dbReference>
<feature type="transmembrane region" description="Helical" evidence="5">
    <location>
        <begin position="12"/>
        <end position="30"/>
    </location>
</feature>
<comment type="subcellular location">
    <subcellularLocation>
        <location evidence="1">Membrane</location>
        <topology evidence="1">Multi-pass membrane protein</topology>
    </subcellularLocation>
</comment>
<feature type="transmembrane region" description="Helical" evidence="5">
    <location>
        <begin position="108"/>
        <end position="130"/>
    </location>
</feature>
<dbReference type="InterPro" id="IPR038770">
    <property type="entry name" value="Na+/solute_symporter_sf"/>
</dbReference>
<evidence type="ECO:0000313" key="7">
    <source>
        <dbReference type="Proteomes" id="UP000231019"/>
    </source>
</evidence>
<evidence type="ECO:0000256" key="5">
    <source>
        <dbReference type="SAM" id="Phobius"/>
    </source>
</evidence>
<feature type="transmembrane region" description="Helical" evidence="5">
    <location>
        <begin position="271"/>
        <end position="293"/>
    </location>
</feature>
<keyword evidence="4 5" id="KW-0472">Membrane</keyword>
<accession>A0A2M7GA47</accession>
<dbReference type="InterPro" id="IPR004710">
    <property type="entry name" value="Bilac:Na_transpt"/>
</dbReference>
<evidence type="ECO:0000256" key="1">
    <source>
        <dbReference type="ARBA" id="ARBA00004141"/>
    </source>
</evidence>
<feature type="transmembrane region" description="Helical" evidence="5">
    <location>
        <begin position="182"/>
        <end position="200"/>
    </location>
</feature>
<keyword evidence="3 5" id="KW-1133">Transmembrane helix</keyword>
<dbReference type="GO" id="GO:0016020">
    <property type="term" value="C:membrane"/>
    <property type="evidence" value="ECO:0007669"/>
    <property type="project" value="UniProtKB-SubCell"/>
</dbReference>
<reference evidence="6 7" key="1">
    <citation type="submission" date="2017-09" db="EMBL/GenBank/DDBJ databases">
        <title>Depth-based differentiation of microbial function through sediment-hosted aquifers and enrichment of novel symbionts in the deep terrestrial subsurface.</title>
        <authorList>
            <person name="Probst A.J."/>
            <person name="Ladd B."/>
            <person name="Jarett J.K."/>
            <person name="Geller-Mcgrath D.E."/>
            <person name="Sieber C.M."/>
            <person name="Emerson J.B."/>
            <person name="Anantharaman K."/>
            <person name="Thomas B.C."/>
            <person name="Malmstrom R."/>
            <person name="Stieglmeier M."/>
            <person name="Klingl A."/>
            <person name="Woyke T."/>
            <person name="Ryan C.M."/>
            <person name="Banfield J.F."/>
        </authorList>
    </citation>
    <scope>NUCLEOTIDE SEQUENCE [LARGE SCALE GENOMIC DNA]</scope>
    <source>
        <strain evidence="6">CG17_big_fil_post_rev_8_21_14_2_50_48_46</strain>
    </source>
</reference>
<feature type="transmembrane region" description="Helical" evidence="5">
    <location>
        <begin position="244"/>
        <end position="265"/>
    </location>
</feature>
<organism evidence="6 7">
    <name type="scientific">bacterium (Candidatus Blackallbacteria) CG17_big_fil_post_rev_8_21_14_2_50_48_46</name>
    <dbReference type="NCBI Taxonomy" id="2014261"/>
    <lineage>
        <taxon>Bacteria</taxon>
        <taxon>Candidatus Blackallbacteria</taxon>
    </lineage>
</organism>
<dbReference type="PANTHER" id="PTHR10361">
    <property type="entry name" value="SODIUM-BILE ACID COTRANSPORTER"/>
    <property type="match status" value="1"/>
</dbReference>
<dbReference type="AlphaFoldDB" id="A0A2M7GA47"/>
<sequence>MMEIDLVRLNFSAQSLNILNIAIAVIMFGVALDMHPDDFRRVLRSPRAPLIGLTCQFLLLPALAFVLILLLRPQPSIALGLLLVAACPGGSFSNFLTHFSRGNAALSVTMSSVSTAASILMTPFNLAFWGRLNPQTAPLLQSIAMNPPEIFQTVFLILILPLALGMGVNLRFPQWSQRLLRPFQIFSLVFLLVFIGLALRNNFNYFIQYIGIAAWIVAITNGLALAMGYWTARLLRLTLFDARAVSFEVGIQNAGFGLILVFNFFNGLGGMALIAAWWGVWHLITGLALALFWRARPLHFEAAEGVPFGVGASAS</sequence>
<dbReference type="EMBL" id="PFFQ01000006">
    <property type="protein sequence ID" value="PIW19023.1"/>
    <property type="molecule type" value="Genomic_DNA"/>
</dbReference>
<feature type="transmembrane region" description="Helical" evidence="5">
    <location>
        <begin position="50"/>
        <end position="71"/>
    </location>
</feature>
<keyword evidence="2 5" id="KW-0812">Transmembrane</keyword>
<evidence type="ECO:0000256" key="4">
    <source>
        <dbReference type="ARBA" id="ARBA00023136"/>
    </source>
</evidence>